<keyword evidence="4" id="KW-1185">Reference proteome</keyword>
<feature type="domain" description="HTH cro/C1-type" evidence="2">
    <location>
        <begin position="18"/>
        <end position="78"/>
    </location>
</feature>
<sequence>METVEWSKELVVRTGAAIRRERSRLGITAQVLADACTERGVKMDRAAISKIETGRRSTLELAEVLVLARSLGVAPVDLVFPLDGGDSACIGSSEQLPMWDAVQWFGAEEQEHAQPPADDSLRALHEEFRRHRTAVFTAARSQSESAQRRRQAAEALDPDQRERMAEAATHMERLAHLDYVHLREIRGRLRAAGVTPPSLPPALVFIDSSAPQD</sequence>
<dbReference type="Proteomes" id="UP000657385">
    <property type="component" value="Unassembled WGS sequence"/>
</dbReference>
<feature type="region of interest" description="Disordered" evidence="1">
    <location>
        <begin position="140"/>
        <end position="163"/>
    </location>
</feature>
<organism evidence="3 4">
    <name type="scientific">Streptacidiphilus fuscans</name>
    <dbReference type="NCBI Taxonomy" id="2789292"/>
    <lineage>
        <taxon>Bacteria</taxon>
        <taxon>Bacillati</taxon>
        <taxon>Actinomycetota</taxon>
        <taxon>Actinomycetes</taxon>
        <taxon>Kitasatosporales</taxon>
        <taxon>Streptomycetaceae</taxon>
        <taxon>Streptacidiphilus</taxon>
    </lineage>
</organism>
<name>A0A931B918_9ACTN</name>
<dbReference type="RefSeq" id="WP_196196911.1">
    <property type="nucleotide sequence ID" value="NZ_JADPRT010000013.1"/>
</dbReference>
<gene>
    <name evidence="3" type="ORF">I2501_27310</name>
</gene>
<dbReference type="EMBL" id="JADPRT010000013">
    <property type="protein sequence ID" value="MBF9071737.1"/>
    <property type="molecule type" value="Genomic_DNA"/>
</dbReference>
<dbReference type="AlphaFoldDB" id="A0A931B918"/>
<dbReference type="InterPro" id="IPR001387">
    <property type="entry name" value="Cro/C1-type_HTH"/>
</dbReference>
<dbReference type="SUPFAM" id="SSF47413">
    <property type="entry name" value="lambda repressor-like DNA-binding domains"/>
    <property type="match status" value="1"/>
</dbReference>
<dbReference type="PROSITE" id="PS50943">
    <property type="entry name" value="HTH_CROC1"/>
    <property type="match status" value="1"/>
</dbReference>
<evidence type="ECO:0000313" key="3">
    <source>
        <dbReference type="EMBL" id="MBF9071737.1"/>
    </source>
</evidence>
<dbReference type="InterPro" id="IPR010982">
    <property type="entry name" value="Lambda_DNA-bd_dom_sf"/>
</dbReference>
<accession>A0A931B918</accession>
<protein>
    <submittedName>
        <fullName evidence="3">Helix-turn-helix domain-containing protein</fullName>
    </submittedName>
</protein>
<dbReference type="CDD" id="cd00093">
    <property type="entry name" value="HTH_XRE"/>
    <property type="match status" value="1"/>
</dbReference>
<evidence type="ECO:0000313" key="4">
    <source>
        <dbReference type="Proteomes" id="UP000657385"/>
    </source>
</evidence>
<evidence type="ECO:0000259" key="2">
    <source>
        <dbReference type="PROSITE" id="PS50943"/>
    </source>
</evidence>
<comment type="caution">
    <text evidence="3">The sequence shown here is derived from an EMBL/GenBank/DDBJ whole genome shotgun (WGS) entry which is preliminary data.</text>
</comment>
<dbReference type="Gene3D" id="1.10.260.40">
    <property type="entry name" value="lambda repressor-like DNA-binding domains"/>
    <property type="match status" value="1"/>
</dbReference>
<reference evidence="3" key="1">
    <citation type="submission" date="2020-11" db="EMBL/GenBank/DDBJ databases">
        <title>Isolation and identification of active actinomycetes.</title>
        <authorList>
            <person name="Yu B."/>
        </authorList>
    </citation>
    <scope>NUCLEOTIDE SEQUENCE</scope>
    <source>
        <strain evidence="3">NEAU-YB345</strain>
    </source>
</reference>
<dbReference type="Pfam" id="PF13560">
    <property type="entry name" value="HTH_31"/>
    <property type="match status" value="1"/>
</dbReference>
<proteinExistence type="predicted"/>
<evidence type="ECO:0000256" key="1">
    <source>
        <dbReference type="SAM" id="MobiDB-lite"/>
    </source>
</evidence>
<dbReference type="GO" id="GO:0003677">
    <property type="term" value="F:DNA binding"/>
    <property type="evidence" value="ECO:0007669"/>
    <property type="project" value="InterPro"/>
</dbReference>